<organism evidence="1 2">
    <name type="scientific">Paenibacillus validus</name>
    <dbReference type="NCBI Taxonomy" id="44253"/>
    <lineage>
        <taxon>Bacteria</taxon>
        <taxon>Bacillati</taxon>
        <taxon>Bacillota</taxon>
        <taxon>Bacilli</taxon>
        <taxon>Bacillales</taxon>
        <taxon>Paenibacillaceae</taxon>
        <taxon>Paenibacillus</taxon>
    </lineage>
</organism>
<protein>
    <submittedName>
        <fullName evidence="1">Uncharacterized protein</fullName>
    </submittedName>
</protein>
<dbReference type="Proteomes" id="UP000450917">
    <property type="component" value="Unassembled WGS sequence"/>
</dbReference>
<accession>A0A7X3CRX1</accession>
<dbReference type="AlphaFoldDB" id="A0A7X3CRX1"/>
<gene>
    <name evidence="1" type="ORF">GNP93_01860</name>
</gene>
<evidence type="ECO:0000313" key="1">
    <source>
        <dbReference type="EMBL" id="MUG69414.1"/>
    </source>
</evidence>
<proteinExistence type="predicted"/>
<evidence type="ECO:0000313" key="2">
    <source>
        <dbReference type="Proteomes" id="UP000450917"/>
    </source>
</evidence>
<comment type="caution">
    <text evidence="1">The sequence shown here is derived from an EMBL/GenBank/DDBJ whole genome shotgun (WGS) entry which is preliminary data.</text>
</comment>
<name>A0A7X3CRX1_9BACL</name>
<keyword evidence="2" id="KW-1185">Reference proteome</keyword>
<sequence>MRKAAMIEAESAVRAEQLLQGEVGGSAFTRQVHVDSCQPDKKTFVKNVQAIGCRIFRTAHRAGAVEPLSLADQVANVLLMSGIFLGYLELNG</sequence>
<dbReference type="EMBL" id="WNZX01000001">
    <property type="protein sequence ID" value="MUG69414.1"/>
    <property type="molecule type" value="Genomic_DNA"/>
</dbReference>
<reference evidence="1 2" key="1">
    <citation type="submission" date="2019-11" db="EMBL/GenBank/DDBJ databases">
        <title>Draft genome sequences of five Paenibacillus species of dairy origin.</title>
        <authorList>
            <person name="Olajide A.M."/>
            <person name="Chen S."/>
            <person name="Lapointe G."/>
        </authorList>
    </citation>
    <scope>NUCLEOTIDE SEQUENCE [LARGE SCALE GENOMIC DNA]</scope>
    <source>
        <strain evidence="1 2">2CS3</strain>
    </source>
</reference>